<dbReference type="GO" id="GO:0016616">
    <property type="term" value="F:oxidoreductase activity, acting on the CH-OH group of donors, NAD or NADP as acceptor"/>
    <property type="evidence" value="ECO:0007669"/>
    <property type="project" value="TreeGrafter"/>
</dbReference>
<dbReference type="InterPro" id="IPR036291">
    <property type="entry name" value="NAD(P)-bd_dom_sf"/>
</dbReference>
<dbReference type="PANTHER" id="PTHR42760:SF133">
    <property type="entry name" value="3-OXOACYL-[ACYL-CARRIER-PROTEIN] REDUCTASE"/>
    <property type="match status" value="1"/>
</dbReference>
<dbReference type="GO" id="GO:0008206">
    <property type="term" value="P:bile acid metabolic process"/>
    <property type="evidence" value="ECO:0007669"/>
    <property type="project" value="UniProtKB-ARBA"/>
</dbReference>
<proteinExistence type="inferred from homology"/>
<protein>
    <submittedName>
        <fullName evidence="3">SDR family oxidoreductase</fullName>
    </submittedName>
</protein>
<gene>
    <name evidence="3" type="ORF">H9717_10345</name>
</gene>
<keyword evidence="2" id="KW-0560">Oxidoreductase</keyword>
<dbReference type="FunFam" id="3.40.50.720:FF:000084">
    <property type="entry name" value="Short-chain dehydrogenase reductase"/>
    <property type="match status" value="1"/>
</dbReference>
<dbReference type="PROSITE" id="PS00061">
    <property type="entry name" value="ADH_SHORT"/>
    <property type="match status" value="1"/>
</dbReference>
<name>A0A9D2L0K5_9FIRM</name>
<organism evidence="3 4">
    <name type="scientific">Candidatus Eisenbergiella merdipullorum</name>
    <dbReference type="NCBI Taxonomy" id="2838553"/>
    <lineage>
        <taxon>Bacteria</taxon>
        <taxon>Bacillati</taxon>
        <taxon>Bacillota</taxon>
        <taxon>Clostridia</taxon>
        <taxon>Lachnospirales</taxon>
        <taxon>Lachnospiraceae</taxon>
        <taxon>Eisenbergiella</taxon>
    </lineage>
</organism>
<dbReference type="Proteomes" id="UP000886858">
    <property type="component" value="Unassembled WGS sequence"/>
</dbReference>
<evidence type="ECO:0000256" key="2">
    <source>
        <dbReference type="ARBA" id="ARBA00023002"/>
    </source>
</evidence>
<evidence type="ECO:0000313" key="3">
    <source>
        <dbReference type="EMBL" id="HJA93494.1"/>
    </source>
</evidence>
<accession>A0A9D2L0K5</accession>
<dbReference type="PRINTS" id="PR00081">
    <property type="entry name" value="GDHRDH"/>
</dbReference>
<sequence length="249" mass="26914">MKRFEGRTAMVTGAGKNIGKEIALAFAREGANLIVCDHNKENAEETVREIKAFGVSAMPAVCDVRERDKIFACAEDAVKRFGRIDILVNNAGGSAGLLNKLTRFVDAQQETLDFVIDTNLKGAMHCTQAVLHSMIKERYGRIINISSIAALCGLYDRVDYAAAKAGLIGMTRALAMEVGEFDICVNCVSPGAIERDGQKQEHMTFLGENGRSGTPKDVAKTVLFLASQDFITGQNFVVDGGRTLGPGHR</sequence>
<dbReference type="InterPro" id="IPR020904">
    <property type="entry name" value="Sc_DH/Rdtase_CS"/>
</dbReference>
<dbReference type="EMBL" id="DWYY01000113">
    <property type="protein sequence ID" value="HJA93494.1"/>
    <property type="molecule type" value="Genomic_DNA"/>
</dbReference>
<dbReference type="SUPFAM" id="SSF51735">
    <property type="entry name" value="NAD(P)-binding Rossmann-fold domains"/>
    <property type="match status" value="1"/>
</dbReference>
<comment type="similarity">
    <text evidence="1">Belongs to the short-chain dehydrogenases/reductases (SDR) family.</text>
</comment>
<comment type="caution">
    <text evidence="3">The sequence shown here is derived from an EMBL/GenBank/DDBJ whole genome shotgun (WGS) entry which is preliminary data.</text>
</comment>
<dbReference type="AlphaFoldDB" id="A0A9D2L0K5"/>
<dbReference type="Gene3D" id="3.40.50.720">
    <property type="entry name" value="NAD(P)-binding Rossmann-like Domain"/>
    <property type="match status" value="1"/>
</dbReference>
<reference evidence="3" key="1">
    <citation type="journal article" date="2021" name="PeerJ">
        <title>Extensive microbial diversity within the chicken gut microbiome revealed by metagenomics and culture.</title>
        <authorList>
            <person name="Gilroy R."/>
            <person name="Ravi A."/>
            <person name="Getino M."/>
            <person name="Pursley I."/>
            <person name="Horton D.L."/>
            <person name="Alikhan N.F."/>
            <person name="Baker D."/>
            <person name="Gharbi K."/>
            <person name="Hall N."/>
            <person name="Watson M."/>
            <person name="Adriaenssens E.M."/>
            <person name="Foster-Nyarko E."/>
            <person name="Jarju S."/>
            <person name="Secka A."/>
            <person name="Antonio M."/>
            <person name="Oren A."/>
            <person name="Chaudhuri R.R."/>
            <person name="La Ragione R."/>
            <person name="Hildebrand F."/>
            <person name="Pallen M.J."/>
        </authorList>
    </citation>
    <scope>NUCLEOTIDE SEQUENCE</scope>
    <source>
        <strain evidence="3">CHK179-7159</strain>
    </source>
</reference>
<dbReference type="Pfam" id="PF13561">
    <property type="entry name" value="adh_short_C2"/>
    <property type="match status" value="1"/>
</dbReference>
<dbReference type="PRINTS" id="PR00080">
    <property type="entry name" value="SDRFAMILY"/>
</dbReference>
<dbReference type="PANTHER" id="PTHR42760">
    <property type="entry name" value="SHORT-CHAIN DEHYDROGENASES/REDUCTASES FAMILY MEMBER"/>
    <property type="match status" value="1"/>
</dbReference>
<evidence type="ECO:0000256" key="1">
    <source>
        <dbReference type="ARBA" id="ARBA00006484"/>
    </source>
</evidence>
<reference evidence="3" key="2">
    <citation type="submission" date="2021-04" db="EMBL/GenBank/DDBJ databases">
        <authorList>
            <person name="Gilroy R."/>
        </authorList>
    </citation>
    <scope>NUCLEOTIDE SEQUENCE</scope>
    <source>
        <strain evidence="3">CHK179-7159</strain>
    </source>
</reference>
<dbReference type="InterPro" id="IPR002347">
    <property type="entry name" value="SDR_fam"/>
</dbReference>
<evidence type="ECO:0000313" key="4">
    <source>
        <dbReference type="Proteomes" id="UP000886858"/>
    </source>
</evidence>